<comment type="subunit">
    <text evidence="9">Homodimer.</text>
</comment>
<name>A0A0G1U297_9BACT</name>
<feature type="transmembrane region" description="Helical" evidence="9">
    <location>
        <begin position="123"/>
        <end position="149"/>
    </location>
</feature>
<feature type="site" description="Determinant of potassium independence" evidence="9">
    <location>
        <position position="448"/>
    </location>
</feature>
<dbReference type="GO" id="GO:0004427">
    <property type="term" value="F:inorganic diphosphate phosphatase activity"/>
    <property type="evidence" value="ECO:0007669"/>
    <property type="project" value="UniProtKB-UniRule"/>
</dbReference>
<evidence type="ECO:0000256" key="8">
    <source>
        <dbReference type="ARBA" id="ARBA00023136"/>
    </source>
</evidence>
<feature type="transmembrane region" description="Helical" evidence="9">
    <location>
        <begin position="315"/>
        <end position="332"/>
    </location>
</feature>
<keyword evidence="7 9" id="KW-0406">Ion transport</keyword>
<evidence type="ECO:0000256" key="5">
    <source>
        <dbReference type="ARBA" id="ARBA00022967"/>
    </source>
</evidence>
<comment type="similarity">
    <text evidence="9">Belongs to the H(+)-translocating pyrophosphatase (TC 3.A.10) family. K(+)-insensitive subfamily.</text>
</comment>
<feature type="transmembrane region" description="Helical" evidence="9">
    <location>
        <begin position="84"/>
        <end position="103"/>
    </location>
</feature>
<comment type="cofactor">
    <cofactor evidence="9">
        <name>Mg(2+)</name>
        <dbReference type="ChEBI" id="CHEBI:18420"/>
    </cofactor>
</comment>
<keyword evidence="3 9" id="KW-0812">Transmembrane</keyword>
<keyword evidence="8 9" id="KW-0472">Membrane</keyword>
<keyword evidence="9" id="KW-0375">Hydrogen ion transport</keyword>
<dbReference type="NCBIfam" id="TIGR01104">
    <property type="entry name" value="V_PPase"/>
    <property type="match status" value="1"/>
</dbReference>
<comment type="subcellular location">
    <subcellularLocation>
        <location evidence="9">Cell membrane</location>
        <topology evidence="9">Multi-pass membrane protein</topology>
    </subcellularLocation>
    <subcellularLocation>
        <location evidence="1">Endomembrane system</location>
        <topology evidence="1">Multi-pass membrane protein</topology>
    </subcellularLocation>
</comment>
<keyword evidence="9" id="KW-1003">Cell membrane</keyword>
<dbReference type="PIRSF" id="PIRSF001265">
    <property type="entry name" value="H+-PPase"/>
    <property type="match status" value="1"/>
</dbReference>
<evidence type="ECO:0000256" key="7">
    <source>
        <dbReference type="ARBA" id="ARBA00023065"/>
    </source>
</evidence>
<feature type="transmembrane region" description="Helical" evidence="9">
    <location>
        <begin position="359"/>
        <end position="382"/>
    </location>
</feature>
<dbReference type="AlphaFoldDB" id="A0A0G1U297"/>
<dbReference type="InterPro" id="IPR004131">
    <property type="entry name" value="PPase-energised_H-pump"/>
</dbReference>
<keyword evidence="5 9" id="KW-1278">Translocase</keyword>
<comment type="function">
    <text evidence="9">Proton pump that utilizes the energy of pyrophosphate hydrolysis as the driving force for proton movement across the membrane. Generates a proton motive force.</text>
</comment>
<keyword evidence="6 9" id="KW-1133">Transmembrane helix</keyword>
<proteinExistence type="inferred from homology"/>
<comment type="caution">
    <text evidence="10">The sequence shown here is derived from an EMBL/GenBank/DDBJ whole genome shotgun (WGS) entry which is preliminary data.</text>
</comment>
<evidence type="ECO:0000256" key="6">
    <source>
        <dbReference type="ARBA" id="ARBA00022989"/>
    </source>
</evidence>
<evidence type="ECO:0000256" key="9">
    <source>
        <dbReference type="HAMAP-Rule" id="MF_01129"/>
    </source>
</evidence>
<evidence type="ECO:0000256" key="3">
    <source>
        <dbReference type="ARBA" id="ARBA00022692"/>
    </source>
</evidence>
<dbReference type="Pfam" id="PF03030">
    <property type="entry name" value="H_PPase"/>
    <property type="match status" value="1"/>
</dbReference>
<feature type="transmembrane region" description="Helical" evidence="9">
    <location>
        <begin position="161"/>
        <end position="182"/>
    </location>
</feature>
<dbReference type="EC" id="7.1.3.1" evidence="9"/>
<feature type="transmembrane region" description="Helical" evidence="9">
    <location>
        <begin position="6"/>
        <end position="25"/>
    </location>
</feature>
<feature type="transmembrane region" description="Helical" evidence="9">
    <location>
        <begin position="233"/>
        <end position="259"/>
    </location>
</feature>
<accession>A0A0G1U297</accession>
<dbReference type="HAMAP" id="MF_01129">
    <property type="entry name" value="PPase_energized_pump"/>
    <property type="match status" value="1"/>
</dbReference>
<dbReference type="GO" id="GO:0012505">
    <property type="term" value="C:endomembrane system"/>
    <property type="evidence" value="ECO:0007669"/>
    <property type="project" value="UniProtKB-SubCell"/>
</dbReference>
<gene>
    <name evidence="9" type="primary">hppA</name>
    <name evidence="10" type="ORF">UY17_C0001G0012</name>
</gene>
<dbReference type="GO" id="GO:0009678">
    <property type="term" value="F:diphosphate hydrolysis-driven proton transmembrane transporter activity"/>
    <property type="evidence" value="ECO:0007669"/>
    <property type="project" value="UniProtKB-UniRule"/>
</dbReference>
<dbReference type="GO" id="GO:0000287">
    <property type="term" value="F:magnesium ion binding"/>
    <property type="evidence" value="ECO:0007669"/>
    <property type="project" value="UniProtKB-UniRule"/>
</dbReference>
<feature type="transmembrane region" description="Helical" evidence="9">
    <location>
        <begin position="60"/>
        <end position="77"/>
    </location>
</feature>
<feature type="transmembrane region" description="Helical" evidence="9">
    <location>
        <begin position="453"/>
        <end position="471"/>
    </location>
</feature>
<evidence type="ECO:0000256" key="2">
    <source>
        <dbReference type="ARBA" id="ARBA00022448"/>
    </source>
</evidence>
<feature type="transmembrane region" description="Helical" evidence="9">
    <location>
        <begin position="553"/>
        <end position="572"/>
    </location>
</feature>
<comment type="caution">
    <text evidence="9">Lacks conserved residue(s) required for the propagation of feature annotation.</text>
</comment>
<feature type="transmembrane region" description="Helical" evidence="9">
    <location>
        <begin position="287"/>
        <end position="309"/>
    </location>
</feature>
<dbReference type="GO" id="GO:0005886">
    <property type="term" value="C:plasma membrane"/>
    <property type="evidence" value="ECO:0007669"/>
    <property type="project" value="UniProtKB-SubCell"/>
</dbReference>
<dbReference type="EMBL" id="LCOZ01000001">
    <property type="protein sequence ID" value="KKU88199.1"/>
    <property type="molecule type" value="Genomic_DNA"/>
</dbReference>
<evidence type="ECO:0000256" key="1">
    <source>
        <dbReference type="ARBA" id="ARBA00004127"/>
    </source>
</evidence>
<comment type="catalytic activity">
    <reaction evidence="9">
        <text>diphosphate + H2O + H(+)(in) = 2 phosphate + 2 H(+)(out)</text>
        <dbReference type="Rhea" id="RHEA:13973"/>
        <dbReference type="ChEBI" id="CHEBI:15377"/>
        <dbReference type="ChEBI" id="CHEBI:15378"/>
        <dbReference type="ChEBI" id="CHEBI:33019"/>
        <dbReference type="ChEBI" id="CHEBI:43474"/>
        <dbReference type="EC" id="7.1.3.1"/>
    </reaction>
</comment>
<dbReference type="Proteomes" id="UP000034772">
    <property type="component" value="Unassembled WGS sequence"/>
</dbReference>
<sequence>MNIQLIALFAAPATAVAALVYGVILSKKVLREDPGSPALQAIAAAIKSGAMAYLKKQFSVVGPIMLILAAVIFFTLGQGMAMTFLLGALFSAIIGYFGMWIAVSANVRTANNAQKGLNPALSTAFSAGTVNGMLVVGLGLLGVSLIYVWSYFAKQSATDVLVGYGFGAALLALFMRVGGGIFTKAADVGADLVGKVEKGIPEDDPRNPAVIADNVGDNVGDCAGMAADVFESYALTIVAAMILGGNLFGLSGVVFPLLARSGAVWTSILGTFFVKAKSDRENPIKPLIRGFIVSAVAAAVIFMLLATYLLGEPKAGYAAVTGIVAMMALLYVTKYYTGPGEPPVVATAKASQTGAGTNLIAGLSLGMESTFVSALIVAATILTGYLFLGFYGISLAGMGMLATTGIIMSLDTFGPIADNAQGMVEMAHLKGFAPKVTGDLDAVGNTTKALTKGFAVGSAAVAASSLFATYFEATGLSAIDIAVPKVFIGLLLGGALPFLFSSRLIGSVGRAAFEVVEEVRRQFKQIKGIMEGKALPDYSRAVSIVTAAAQRELVIPAALVVFLPMAASLLGAEALGGFLAGVVIVGLLLALFMCNTGGAWDNAKKYIEDGHFGGKGSDTHKAAVVGDTVGDPLKDTAGPALNPMMKIVQIVALIIAPFVIKIIGK</sequence>
<organism evidence="10 11">
    <name type="scientific">Candidatus Beckwithbacteria bacterium GW2011_GWC2_47_9</name>
    <dbReference type="NCBI Taxonomy" id="1618373"/>
    <lineage>
        <taxon>Bacteria</taxon>
        <taxon>Candidatus Beckwithiibacteriota</taxon>
    </lineage>
</organism>
<evidence type="ECO:0000256" key="4">
    <source>
        <dbReference type="ARBA" id="ARBA00022842"/>
    </source>
</evidence>
<protein>
    <recommendedName>
        <fullName evidence="9">K(+)-insensitive pyrophosphate-energized proton pump</fullName>
        <ecNumber evidence="9">7.1.3.1</ecNumber>
    </recommendedName>
    <alternativeName>
        <fullName evidence="9">Membrane-bound proton-translocating pyrophosphatase</fullName>
    </alternativeName>
    <alternativeName>
        <fullName evidence="9">Pyrophosphate-energized inorganic pyrophosphatase</fullName>
        <shortName evidence="9">H(+)-PPase</shortName>
    </alternativeName>
</protein>
<feature type="transmembrane region" description="Helical" evidence="9">
    <location>
        <begin position="578"/>
        <end position="600"/>
    </location>
</feature>
<feature type="transmembrane region" description="Helical" evidence="9">
    <location>
        <begin position="477"/>
        <end position="500"/>
    </location>
</feature>
<dbReference type="NCBIfam" id="NF001960">
    <property type="entry name" value="PRK00733.3-5"/>
    <property type="match status" value="1"/>
</dbReference>
<evidence type="ECO:0000313" key="11">
    <source>
        <dbReference type="Proteomes" id="UP000034772"/>
    </source>
</evidence>
<dbReference type="PANTHER" id="PTHR31998">
    <property type="entry name" value="K(+)-INSENSITIVE PYROPHOSPHATE-ENERGIZED PROTON PUMP"/>
    <property type="match status" value="1"/>
</dbReference>
<evidence type="ECO:0000313" key="10">
    <source>
        <dbReference type="EMBL" id="KKU88199.1"/>
    </source>
</evidence>
<keyword evidence="4 9" id="KW-0460">Magnesium</keyword>
<keyword evidence="2 9" id="KW-0813">Transport</keyword>
<reference evidence="10 11" key="1">
    <citation type="journal article" date="2015" name="Nature">
        <title>rRNA introns, odd ribosomes, and small enigmatic genomes across a large radiation of phyla.</title>
        <authorList>
            <person name="Brown C.T."/>
            <person name="Hug L.A."/>
            <person name="Thomas B.C."/>
            <person name="Sharon I."/>
            <person name="Castelle C.J."/>
            <person name="Singh A."/>
            <person name="Wilkins M.J."/>
            <person name="Williams K.H."/>
            <person name="Banfield J.F."/>
        </authorList>
    </citation>
    <scope>NUCLEOTIDE SEQUENCE [LARGE SCALE GENOMIC DNA]</scope>
</reference>
<dbReference type="PATRIC" id="fig|1618373.3.peg.14"/>